<sequence>MDEKLLRCAVLYALLGIGMGLAMAGSHDGTNRGVHVHVNMLGWVSMVLMALAYRQFPRMAHSLLARAHFWLHNLGLPVMAAGIYMVLHQLPHAEPVVAGGSMAVAASFACFALNVWLNAFSPREAA</sequence>
<dbReference type="InterPro" id="IPR036927">
    <property type="entry name" value="Cyt_c_oxase-like_su1_sf"/>
</dbReference>
<keyword evidence="1" id="KW-1133">Transmembrane helix</keyword>
<protein>
    <submittedName>
        <fullName evidence="2">Cytochrome-c oxidase</fullName>
    </submittedName>
</protein>
<organism evidence="2 3">
    <name type="scientific">Azohydromonas caseinilytica</name>
    <dbReference type="NCBI Taxonomy" id="2728836"/>
    <lineage>
        <taxon>Bacteria</taxon>
        <taxon>Pseudomonadati</taxon>
        <taxon>Pseudomonadota</taxon>
        <taxon>Betaproteobacteria</taxon>
        <taxon>Burkholderiales</taxon>
        <taxon>Sphaerotilaceae</taxon>
        <taxon>Azohydromonas</taxon>
    </lineage>
</organism>
<proteinExistence type="predicted"/>
<feature type="transmembrane region" description="Helical" evidence="1">
    <location>
        <begin position="96"/>
        <end position="117"/>
    </location>
</feature>
<keyword evidence="1" id="KW-0472">Membrane</keyword>
<accession>A0A848FM73</accession>
<dbReference type="EMBL" id="JABBFW010000043">
    <property type="protein sequence ID" value="NML18871.1"/>
    <property type="molecule type" value="Genomic_DNA"/>
</dbReference>
<dbReference type="AlphaFoldDB" id="A0A848FM73"/>
<dbReference type="SUPFAM" id="SSF81442">
    <property type="entry name" value="Cytochrome c oxidase subunit I-like"/>
    <property type="match status" value="1"/>
</dbReference>
<keyword evidence="1" id="KW-0812">Transmembrane</keyword>
<evidence type="ECO:0000313" key="2">
    <source>
        <dbReference type="EMBL" id="NML18871.1"/>
    </source>
</evidence>
<keyword evidence="3" id="KW-1185">Reference proteome</keyword>
<dbReference type="Gene3D" id="1.20.210.10">
    <property type="entry name" value="Cytochrome c oxidase-like, subunit I domain"/>
    <property type="match status" value="1"/>
</dbReference>
<evidence type="ECO:0000313" key="3">
    <source>
        <dbReference type="Proteomes" id="UP000574067"/>
    </source>
</evidence>
<evidence type="ECO:0000256" key="1">
    <source>
        <dbReference type="SAM" id="Phobius"/>
    </source>
</evidence>
<gene>
    <name evidence="2" type="ORF">HHL10_28265</name>
</gene>
<feature type="transmembrane region" description="Helical" evidence="1">
    <location>
        <begin position="74"/>
        <end position="90"/>
    </location>
</feature>
<reference evidence="2 3" key="1">
    <citation type="submission" date="2020-04" db="EMBL/GenBank/DDBJ databases">
        <title>Azohydromonas sp. isolated from soil.</title>
        <authorList>
            <person name="Dahal R.H."/>
        </authorList>
    </citation>
    <scope>NUCLEOTIDE SEQUENCE [LARGE SCALE GENOMIC DNA]</scope>
    <source>
        <strain evidence="2 3">G-1-1-14</strain>
    </source>
</reference>
<name>A0A848FM73_9BURK</name>
<dbReference type="Proteomes" id="UP000574067">
    <property type="component" value="Unassembled WGS sequence"/>
</dbReference>
<feature type="transmembrane region" description="Helical" evidence="1">
    <location>
        <begin position="34"/>
        <end position="53"/>
    </location>
</feature>
<comment type="caution">
    <text evidence="2">The sequence shown here is derived from an EMBL/GenBank/DDBJ whole genome shotgun (WGS) entry which is preliminary data.</text>
</comment>